<dbReference type="GO" id="GO:0006006">
    <property type="term" value="P:glucose metabolic process"/>
    <property type="evidence" value="ECO:0007669"/>
    <property type="project" value="TreeGrafter"/>
</dbReference>
<dbReference type="InterPro" id="IPR022673">
    <property type="entry name" value="Hexokinase_C"/>
</dbReference>
<dbReference type="InterPro" id="IPR043129">
    <property type="entry name" value="ATPase_NBD"/>
</dbReference>
<dbReference type="GO" id="GO:0005524">
    <property type="term" value="F:ATP binding"/>
    <property type="evidence" value="ECO:0007669"/>
    <property type="project" value="UniProtKB-KW"/>
</dbReference>
<evidence type="ECO:0000256" key="2">
    <source>
        <dbReference type="ARBA" id="ARBA00009225"/>
    </source>
</evidence>
<dbReference type="InterPro" id="IPR036444">
    <property type="entry name" value="PLipase_A2_dom_sf"/>
</dbReference>
<dbReference type="PROSITE" id="PS51748">
    <property type="entry name" value="HEXOKINASE_2"/>
    <property type="match status" value="1"/>
</dbReference>
<dbReference type="GO" id="GO:0006644">
    <property type="term" value="P:phospholipid metabolic process"/>
    <property type="evidence" value="ECO:0007669"/>
    <property type="project" value="InterPro"/>
</dbReference>
<dbReference type="GO" id="GO:0005634">
    <property type="term" value="C:nucleus"/>
    <property type="evidence" value="ECO:0007669"/>
    <property type="project" value="InterPro"/>
</dbReference>
<feature type="compositionally biased region" description="Low complexity" evidence="9">
    <location>
        <begin position="207"/>
        <end position="219"/>
    </location>
</feature>
<feature type="signal peptide" evidence="10">
    <location>
        <begin position="1"/>
        <end position="22"/>
    </location>
</feature>
<feature type="chain" id="PRO_5008085744" description="glucokinase" evidence="10">
    <location>
        <begin position="23"/>
        <end position="1405"/>
    </location>
</feature>
<keyword evidence="10" id="KW-0732">Signal</keyword>
<evidence type="ECO:0000256" key="4">
    <source>
        <dbReference type="ARBA" id="ARBA00022679"/>
    </source>
</evidence>
<keyword evidence="6 14" id="KW-0418">Kinase</keyword>
<dbReference type="Pfam" id="PF06221">
    <property type="entry name" value="zf-C2HC5"/>
    <property type="match status" value="1"/>
</dbReference>
<feature type="compositionally biased region" description="Polar residues" evidence="9">
    <location>
        <begin position="259"/>
        <end position="277"/>
    </location>
</feature>
<dbReference type="Proteomes" id="UP000243015">
    <property type="component" value="Unassembled WGS sequence"/>
</dbReference>
<keyword evidence="4" id="KW-0808">Transferase</keyword>
<feature type="domain" description="Hexokinase N-terminal" evidence="11">
    <location>
        <begin position="921"/>
        <end position="1133"/>
    </location>
</feature>
<feature type="domain" description="Hexokinase C-terminal" evidence="12">
    <location>
        <begin position="1143"/>
        <end position="1395"/>
    </location>
</feature>
<evidence type="ECO:0000256" key="5">
    <source>
        <dbReference type="ARBA" id="ARBA00022741"/>
    </source>
</evidence>
<dbReference type="GO" id="GO:0008865">
    <property type="term" value="F:fructokinase activity"/>
    <property type="evidence" value="ECO:0007669"/>
    <property type="project" value="TreeGrafter"/>
</dbReference>
<feature type="domain" description="TRIP4/RQT4 C2HC5-type zinc finger" evidence="13">
    <location>
        <begin position="391"/>
        <end position="442"/>
    </location>
</feature>
<dbReference type="GO" id="GO:0004623">
    <property type="term" value="F:phospholipase A2 activity"/>
    <property type="evidence" value="ECO:0007669"/>
    <property type="project" value="InterPro"/>
</dbReference>
<dbReference type="GO" id="GO:0050482">
    <property type="term" value="P:arachidonate secretion"/>
    <property type="evidence" value="ECO:0007669"/>
    <property type="project" value="InterPro"/>
</dbReference>
<evidence type="ECO:0000313" key="14">
    <source>
        <dbReference type="EMBL" id="OAL63714.1"/>
    </source>
</evidence>
<evidence type="ECO:0000256" key="10">
    <source>
        <dbReference type="SAM" id="SignalP"/>
    </source>
</evidence>
<dbReference type="InterPro" id="IPR015141">
    <property type="entry name" value="PLipase_A2_prok/fun"/>
</dbReference>
<evidence type="ECO:0000259" key="11">
    <source>
        <dbReference type="Pfam" id="PF00349"/>
    </source>
</evidence>
<feature type="region of interest" description="Disordered" evidence="9">
    <location>
        <begin position="572"/>
        <end position="651"/>
    </location>
</feature>
<dbReference type="SUPFAM" id="SSF48619">
    <property type="entry name" value="Phospholipase A2, PLA2"/>
    <property type="match status" value="1"/>
</dbReference>
<evidence type="ECO:0000256" key="9">
    <source>
        <dbReference type="SAM" id="MobiDB-lite"/>
    </source>
</evidence>
<dbReference type="Gene3D" id="3.30.420.40">
    <property type="match status" value="1"/>
</dbReference>
<evidence type="ECO:0000256" key="3">
    <source>
        <dbReference type="ARBA" id="ARBA00012323"/>
    </source>
</evidence>
<dbReference type="Pfam" id="PF09056">
    <property type="entry name" value="Phospholip_A2_3"/>
    <property type="match status" value="1"/>
</dbReference>
<dbReference type="SUPFAM" id="SSF53067">
    <property type="entry name" value="Actin-like ATPase domain"/>
    <property type="match status" value="2"/>
</dbReference>
<dbReference type="EC" id="2.7.1.2" evidence="3"/>
<gene>
    <name evidence="14" type="ORF">A7C99_6113</name>
</gene>
<dbReference type="GO" id="GO:0005829">
    <property type="term" value="C:cytosol"/>
    <property type="evidence" value="ECO:0007669"/>
    <property type="project" value="TreeGrafter"/>
</dbReference>
<dbReference type="Gene3D" id="1.20.90.10">
    <property type="entry name" value="Phospholipase A2 domain"/>
    <property type="match status" value="1"/>
</dbReference>
<sequence>MKFSVLLALGASSLAAAAPATATCDCGAAVTDRLLFSSSISTFQAARNALNPPCCDWSSDNCSSSPDKPRGYDFIPSCQRHDYGYRNGKRLNRFTEDYRKKVDDNFKADLYNYCSQFSGLESWKGVECRRYADIYYFFVRECGGGSSLESWAVPRLARLLPLDEESLKQVISYSSSLSKDECAVHLRNLLDDSSAALEFISAFNSRRGQSGQQSSSSSNGQGGRSGQIPMKVAGTKFQRGTLKPPPTTRQPEGYGDTSGGYTKPQSEENYMTSSNSVARGASESVSPGSSSRNPSPAPSQSKNTLPPSATGPMISEFLPNVRSKKVPKNFGQHNAAPSSSSNNTTQKKTGRTPTHTNATPTTTTTNNIADITSAIAALEILTSNPSKTQTRKCNCNTSIHPLFAPAPNCTSCGKIICALEGIQPCSFCGTPILSNEEVEDMIRELRSERGNEKMRAHNDSFRRDDHVPTAARISSESNQKLTAAKAHRDKLLSFQAHNAQRTRIIDEAADFDIPTSSSTQWMTPAQRALALKKQQRMLRELEEQSKPEWEKKNVVMSLEVKKGKLVRTYEKAERPRVEDTDTDANAEEAVEDTTESPELSVGEGTFSNNPLLKGAGLVRPTWKPSGEGSDKPPVRGREQKQTWRRVQDDNDDNEQWILDGGLHGINSLVNPSSCSSSSYVKAWKCNRFDHVLQRHSLLLPCRWVNWGLFSSPSGCCDVNGRAQVIRDKKDTYWPCNRSRTGTTSQSLSPSGVLPRGVFHGSSPGVPTLNLVPSMTASDVHIADILHMNQVSGLHETCQPPPKENTGRAASLPTTDKKLSIFNNLSPSLYYFVLPIILIIIHLLLTSTVPALPGDGPSIPRVSFLKSSPLLFFLPSRHNTVQTPPGYLRQWCESPYLQGLLDPEQIFSICPSKMASAVLEEAKRISAGFEYSTEELNKGVEEFLREMEVGLSRENSGLSQIPSYITSVPDGTEKGVYLAVDLGGTNLRVCSVHLHGNSTHEMIQSKSAIPRELMVAEHGVELFNFLAKQIEAFLQEYHAEQFSSHVEKRQTGEVKEPYAEEQVFDLGFTFSFPVIQHGINKGELYRWTKGFDIPEVVGKDICQLLQTAIDELKLPVRVAALINDTVGTLMARSYCSPGNSRTLIGAIFGTGTNGAYVEKMPRVTKMERCSSSAYNKSASEMVINAEWGSFDNSLKVLPNTEFDIQLDNETFNPGIQMFEKRISGMFLGEILRLAILSMVENPSVSLFGSPATIDTNSVLYQAWAIDASILSIIEGDDSEGLQATKEQLRKDLGIMDVSTSDCQAVKLLAHSIGKRAARLGAIALGAIVISSGRLATDEVVDIGVDGSLIEHYPGFEGYIREAFREIPAIGPAGEKKIRIGIAKDGSGVGAALGALVAKRTSQTLQG</sequence>
<organism evidence="14 15">
    <name type="scientific">Trichophyton rubrum</name>
    <name type="common">Athlete's foot fungus</name>
    <name type="synonym">Epidermophyton rubrum</name>
    <dbReference type="NCBI Taxonomy" id="5551"/>
    <lineage>
        <taxon>Eukaryota</taxon>
        <taxon>Fungi</taxon>
        <taxon>Dikarya</taxon>
        <taxon>Ascomycota</taxon>
        <taxon>Pezizomycotina</taxon>
        <taxon>Eurotiomycetes</taxon>
        <taxon>Eurotiomycetidae</taxon>
        <taxon>Onygenales</taxon>
        <taxon>Arthrodermataceae</taxon>
        <taxon>Trichophyton</taxon>
    </lineage>
</organism>
<accession>A0A178EUF4</accession>
<evidence type="ECO:0000256" key="1">
    <source>
        <dbReference type="ARBA" id="ARBA00004888"/>
    </source>
</evidence>
<dbReference type="EMBL" id="LHPM01000018">
    <property type="protein sequence ID" value="OAL63714.1"/>
    <property type="molecule type" value="Genomic_DNA"/>
</dbReference>
<evidence type="ECO:0000256" key="6">
    <source>
        <dbReference type="ARBA" id="ARBA00022777"/>
    </source>
</evidence>
<dbReference type="FunFam" id="3.30.420.40:FF:000034">
    <property type="entry name" value="Phosphotransferase"/>
    <property type="match status" value="1"/>
</dbReference>
<dbReference type="Gene3D" id="3.40.367.20">
    <property type="match status" value="1"/>
</dbReference>
<dbReference type="Pfam" id="PF03727">
    <property type="entry name" value="Hexokinase_2"/>
    <property type="match status" value="1"/>
</dbReference>
<evidence type="ECO:0000259" key="13">
    <source>
        <dbReference type="Pfam" id="PF06221"/>
    </source>
</evidence>
<dbReference type="VEuPathDB" id="FungiDB:TERG_11518"/>
<dbReference type="InterPro" id="IPR019807">
    <property type="entry name" value="Hexokinase_BS"/>
</dbReference>
<keyword evidence="8" id="KW-0324">Glycolysis</keyword>
<protein>
    <recommendedName>
        <fullName evidence="3">glucokinase</fullName>
        <ecNumber evidence="3">2.7.1.2</ecNumber>
    </recommendedName>
</protein>
<keyword evidence="5" id="KW-0547">Nucleotide-binding</keyword>
<feature type="compositionally biased region" description="Acidic residues" evidence="9">
    <location>
        <begin position="580"/>
        <end position="595"/>
    </location>
</feature>
<dbReference type="UniPathway" id="UPA00109">
    <property type="reaction ID" value="UER00180"/>
</dbReference>
<evidence type="ECO:0000256" key="8">
    <source>
        <dbReference type="ARBA" id="ARBA00023152"/>
    </source>
</evidence>
<keyword evidence="7" id="KW-0067">ATP-binding</keyword>
<dbReference type="Pfam" id="PF00349">
    <property type="entry name" value="Hexokinase_1"/>
    <property type="match status" value="1"/>
</dbReference>
<comment type="pathway">
    <text evidence="1">Carbohydrate degradation; glycolysis; D-glyceraldehyde 3-phosphate and glycerone phosphate from D-glucose: step 1/4.</text>
</comment>
<name>A0A178EUF4_TRIRU</name>
<dbReference type="GO" id="GO:0072344">
    <property type="term" value="P:rescue of stalled ribosome"/>
    <property type="evidence" value="ECO:0007669"/>
    <property type="project" value="InterPro"/>
</dbReference>
<dbReference type="GO" id="GO:0001678">
    <property type="term" value="P:intracellular glucose homeostasis"/>
    <property type="evidence" value="ECO:0007669"/>
    <property type="project" value="InterPro"/>
</dbReference>
<evidence type="ECO:0000256" key="7">
    <source>
        <dbReference type="ARBA" id="ARBA00022840"/>
    </source>
</evidence>
<dbReference type="PANTHER" id="PTHR19443:SF30">
    <property type="entry name" value="GLUCOKINASE-1-RELATED"/>
    <property type="match status" value="1"/>
</dbReference>
<dbReference type="InterPro" id="IPR022672">
    <property type="entry name" value="Hexokinase_N"/>
</dbReference>
<comment type="caution">
    <text evidence="14">The sequence shown here is derived from an EMBL/GenBank/DDBJ whole genome shotgun (WGS) entry which is preliminary data.</text>
</comment>
<feature type="region of interest" description="Disordered" evidence="9">
    <location>
        <begin position="207"/>
        <end position="365"/>
    </location>
</feature>
<evidence type="ECO:0000259" key="12">
    <source>
        <dbReference type="Pfam" id="PF03727"/>
    </source>
</evidence>
<dbReference type="GO" id="GO:0006096">
    <property type="term" value="P:glycolytic process"/>
    <property type="evidence" value="ECO:0007669"/>
    <property type="project" value="UniProtKB-UniPathway"/>
</dbReference>
<dbReference type="GO" id="GO:0005739">
    <property type="term" value="C:mitochondrion"/>
    <property type="evidence" value="ECO:0007669"/>
    <property type="project" value="TreeGrafter"/>
</dbReference>
<comment type="similarity">
    <text evidence="2">Belongs to the hexokinase family.</text>
</comment>
<dbReference type="InterPro" id="IPR001312">
    <property type="entry name" value="Hexokinase"/>
</dbReference>
<dbReference type="GO" id="GO:0180022">
    <property type="term" value="C:RQC-trigger complex"/>
    <property type="evidence" value="ECO:0007669"/>
    <property type="project" value="InterPro"/>
</dbReference>
<dbReference type="GO" id="GO:0005536">
    <property type="term" value="F:D-glucose binding"/>
    <property type="evidence" value="ECO:0007669"/>
    <property type="project" value="InterPro"/>
</dbReference>
<dbReference type="PROSITE" id="PS00378">
    <property type="entry name" value="HEXOKINASE_1"/>
    <property type="match status" value="1"/>
</dbReference>
<dbReference type="GO" id="GO:0008270">
    <property type="term" value="F:zinc ion binding"/>
    <property type="evidence" value="ECO:0007669"/>
    <property type="project" value="InterPro"/>
</dbReference>
<reference evidence="14 15" key="1">
    <citation type="submission" date="2016-05" db="EMBL/GenBank/DDBJ databases">
        <title>Genome sequencing of Trichophyton rubrum CMCC(F)T1i isolated from hair.</title>
        <authorList>
            <person name="Zhan P."/>
            <person name="Tao Y."/>
            <person name="Liu W."/>
        </authorList>
    </citation>
    <scope>NUCLEOTIDE SEQUENCE [LARGE SCALE GENOMIC DNA]</scope>
    <source>
        <strain evidence="15">CMCC(F)T1i</strain>
    </source>
</reference>
<dbReference type="GO" id="GO:0004340">
    <property type="term" value="F:glucokinase activity"/>
    <property type="evidence" value="ECO:0007669"/>
    <property type="project" value="UniProtKB-EC"/>
</dbReference>
<feature type="compositionally biased region" description="Basic and acidic residues" evidence="9">
    <location>
        <begin position="628"/>
        <end position="648"/>
    </location>
</feature>
<proteinExistence type="inferred from homology"/>
<feature type="compositionally biased region" description="Low complexity" evidence="9">
    <location>
        <begin position="352"/>
        <end position="365"/>
    </location>
</feature>
<dbReference type="PRINTS" id="PR00475">
    <property type="entry name" value="HEXOKINASE"/>
</dbReference>
<dbReference type="InterPro" id="IPR009349">
    <property type="entry name" value="TRIP4/RQT4_C2HC5_Znf"/>
</dbReference>
<evidence type="ECO:0000313" key="15">
    <source>
        <dbReference type="Proteomes" id="UP000243015"/>
    </source>
</evidence>
<feature type="compositionally biased region" description="Low complexity" evidence="9">
    <location>
        <begin position="282"/>
        <end position="301"/>
    </location>
</feature>
<dbReference type="PANTHER" id="PTHR19443">
    <property type="entry name" value="HEXOKINASE"/>
    <property type="match status" value="1"/>
</dbReference>